<evidence type="ECO:0000313" key="5">
    <source>
        <dbReference type="Proteomes" id="UP001056648"/>
    </source>
</evidence>
<proteinExistence type="predicted"/>
<dbReference type="Proteomes" id="UP000542973">
    <property type="component" value="Unassembled WGS sequence"/>
</dbReference>
<accession>A0A849BCF7</accession>
<dbReference type="PROSITE" id="PS51257">
    <property type="entry name" value="PROKAR_LIPOPROTEIN"/>
    <property type="match status" value="1"/>
</dbReference>
<protein>
    <recommendedName>
        <fullName evidence="6">Lipoprotein</fullName>
    </recommendedName>
</protein>
<dbReference type="RefSeq" id="WP_151023036.1">
    <property type="nucleotide sequence ID" value="NZ_BAAAEB010000036.1"/>
</dbReference>
<keyword evidence="5" id="KW-1185">Reference proteome</keyword>
<evidence type="ECO:0008006" key="6">
    <source>
        <dbReference type="Google" id="ProtNLM"/>
    </source>
</evidence>
<evidence type="ECO:0000256" key="1">
    <source>
        <dbReference type="SAM" id="SignalP"/>
    </source>
</evidence>
<dbReference type="EMBL" id="CP098736">
    <property type="protein sequence ID" value="USE80470.1"/>
    <property type="molecule type" value="Genomic_DNA"/>
</dbReference>
<evidence type="ECO:0000313" key="4">
    <source>
        <dbReference type="Proteomes" id="UP000542973"/>
    </source>
</evidence>
<sequence length="75" mass="8567">MARKSIALTLVACCLAAGCSALDPMPTYRQKCDELGFQRGTDAYSNCLLEQEKMDNENSQRFLDRMKMEELKKKK</sequence>
<evidence type="ECO:0000313" key="3">
    <source>
        <dbReference type="EMBL" id="USE80470.1"/>
    </source>
</evidence>
<name>A0A849BCF7_9BURK</name>
<dbReference type="EMBL" id="JABEMD010000016">
    <property type="protein sequence ID" value="NNH11533.1"/>
    <property type="molecule type" value="Genomic_DNA"/>
</dbReference>
<dbReference type="Proteomes" id="UP001056648">
    <property type="component" value="Chromosome 2"/>
</dbReference>
<feature type="chain" id="PRO_5032913100" description="Lipoprotein" evidence="1">
    <location>
        <begin position="22"/>
        <end position="75"/>
    </location>
</feature>
<reference evidence="2 4" key="1">
    <citation type="submission" date="2020-05" db="EMBL/GenBank/DDBJ databases">
        <title>MicrobeNet Type strains.</title>
        <authorList>
            <person name="Nicholson A.C."/>
        </authorList>
    </citation>
    <scope>NUCLEOTIDE SEQUENCE [LARGE SCALE GENOMIC DNA]</scope>
    <source>
        <strain evidence="2 4">ATCC 700815</strain>
    </source>
</reference>
<dbReference type="AlphaFoldDB" id="A0A849BCF7"/>
<organism evidence="2 4">
    <name type="scientific">Cupriavidus gilardii</name>
    <dbReference type="NCBI Taxonomy" id="82541"/>
    <lineage>
        <taxon>Bacteria</taxon>
        <taxon>Pseudomonadati</taxon>
        <taxon>Pseudomonadota</taxon>
        <taxon>Betaproteobacteria</taxon>
        <taxon>Burkholderiales</taxon>
        <taxon>Burkholderiaceae</taxon>
        <taxon>Cupriavidus</taxon>
    </lineage>
</organism>
<feature type="signal peptide" evidence="1">
    <location>
        <begin position="1"/>
        <end position="21"/>
    </location>
</feature>
<keyword evidence="1" id="KW-0732">Signal</keyword>
<reference evidence="3" key="2">
    <citation type="submission" date="2022-06" db="EMBL/GenBank/DDBJ databases">
        <title>Complete genome sequence and characterization of Cupriavidus gilardii QJ1 isolated from contaminating cells.</title>
        <authorList>
            <person name="Qi J."/>
        </authorList>
    </citation>
    <scope>NUCLEOTIDE SEQUENCE</scope>
    <source>
        <strain evidence="3">QJ1</strain>
    </source>
</reference>
<evidence type="ECO:0000313" key="2">
    <source>
        <dbReference type="EMBL" id="NNH11533.1"/>
    </source>
</evidence>
<gene>
    <name evidence="2" type="ORF">HLB16_11650</name>
    <name evidence="3" type="ORF">NDR89_11880</name>
</gene>